<dbReference type="STRING" id="930991.A0A0D0D8D5"/>
<accession>A0A0D0D8D5</accession>
<feature type="non-terminal residue" evidence="2">
    <location>
        <position position="137"/>
    </location>
</feature>
<gene>
    <name evidence="2" type="ORF">PAXRUDRAFT_169326</name>
</gene>
<name>A0A0D0D8D5_9AGAM</name>
<feature type="domain" description="Tc1-like transposase DDE" evidence="1">
    <location>
        <begin position="16"/>
        <end position="121"/>
    </location>
</feature>
<sequence length="137" mass="15582">IYMNCIAADAPDPNMLVFIDEAAKDKWTSNHQCGWSMKGVRCCVNRCFIRGTRFSILPAITLNGIVAYNIIEGPVDSQCFVRFLEEHVMPLTNPYPGPRSVIIMDNCHIHKTEEVRAPIEDMHRTLSMCSFSCTNYH</sequence>
<dbReference type="Proteomes" id="UP000054538">
    <property type="component" value="Unassembled WGS sequence"/>
</dbReference>
<dbReference type="GO" id="GO:0003676">
    <property type="term" value="F:nucleic acid binding"/>
    <property type="evidence" value="ECO:0007669"/>
    <property type="project" value="InterPro"/>
</dbReference>
<dbReference type="InterPro" id="IPR036397">
    <property type="entry name" value="RNaseH_sf"/>
</dbReference>
<dbReference type="Pfam" id="PF13358">
    <property type="entry name" value="DDE_3"/>
    <property type="match status" value="1"/>
</dbReference>
<dbReference type="AlphaFoldDB" id="A0A0D0D8D5"/>
<dbReference type="Gene3D" id="3.30.420.10">
    <property type="entry name" value="Ribonuclease H-like superfamily/Ribonuclease H"/>
    <property type="match status" value="1"/>
</dbReference>
<keyword evidence="3" id="KW-1185">Reference proteome</keyword>
<evidence type="ECO:0000313" key="2">
    <source>
        <dbReference type="EMBL" id="KIK76629.1"/>
    </source>
</evidence>
<organism evidence="2 3">
    <name type="scientific">Paxillus rubicundulus Ve08.2h10</name>
    <dbReference type="NCBI Taxonomy" id="930991"/>
    <lineage>
        <taxon>Eukaryota</taxon>
        <taxon>Fungi</taxon>
        <taxon>Dikarya</taxon>
        <taxon>Basidiomycota</taxon>
        <taxon>Agaricomycotina</taxon>
        <taxon>Agaricomycetes</taxon>
        <taxon>Agaricomycetidae</taxon>
        <taxon>Boletales</taxon>
        <taxon>Paxilineae</taxon>
        <taxon>Paxillaceae</taxon>
        <taxon>Paxillus</taxon>
    </lineage>
</organism>
<dbReference type="InterPro" id="IPR038717">
    <property type="entry name" value="Tc1-like_DDE_dom"/>
</dbReference>
<proteinExistence type="predicted"/>
<dbReference type="OrthoDB" id="2142724at2759"/>
<protein>
    <recommendedName>
        <fullName evidence="1">Tc1-like transposase DDE domain-containing protein</fullName>
    </recommendedName>
</protein>
<reference evidence="3" key="2">
    <citation type="submission" date="2015-01" db="EMBL/GenBank/DDBJ databases">
        <title>Evolutionary Origins and Diversification of the Mycorrhizal Mutualists.</title>
        <authorList>
            <consortium name="DOE Joint Genome Institute"/>
            <consortium name="Mycorrhizal Genomics Consortium"/>
            <person name="Kohler A."/>
            <person name="Kuo A."/>
            <person name="Nagy L.G."/>
            <person name="Floudas D."/>
            <person name="Copeland A."/>
            <person name="Barry K.W."/>
            <person name="Cichocki N."/>
            <person name="Veneault-Fourrey C."/>
            <person name="LaButti K."/>
            <person name="Lindquist E.A."/>
            <person name="Lipzen A."/>
            <person name="Lundell T."/>
            <person name="Morin E."/>
            <person name="Murat C."/>
            <person name="Riley R."/>
            <person name="Ohm R."/>
            <person name="Sun H."/>
            <person name="Tunlid A."/>
            <person name="Henrissat B."/>
            <person name="Grigoriev I.V."/>
            <person name="Hibbett D.S."/>
            <person name="Martin F."/>
        </authorList>
    </citation>
    <scope>NUCLEOTIDE SEQUENCE [LARGE SCALE GENOMIC DNA]</scope>
    <source>
        <strain evidence="3">Ve08.2h10</strain>
    </source>
</reference>
<dbReference type="EMBL" id="KN827383">
    <property type="protein sequence ID" value="KIK76629.1"/>
    <property type="molecule type" value="Genomic_DNA"/>
</dbReference>
<dbReference type="PANTHER" id="PTHR46564">
    <property type="entry name" value="TRANSPOSASE"/>
    <property type="match status" value="1"/>
</dbReference>
<reference evidence="2 3" key="1">
    <citation type="submission" date="2014-04" db="EMBL/GenBank/DDBJ databases">
        <authorList>
            <consortium name="DOE Joint Genome Institute"/>
            <person name="Kuo A."/>
            <person name="Kohler A."/>
            <person name="Jargeat P."/>
            <person name="Nagy L.G."/>
            <person name="Floudas D."/>
            <person name="Copeland A."/>
            <person name="Barry K.W."/>
            <person name="Cichocki N."/>
            <person name="Veneault-Fourrey C."/>
            <person name="LaButti K."/>
            <person name="Lindquist E.A."/>
            <person name="Lipzen A."/>
            <person name="Lundell T."/>
            <person name="Morin E."/>
            <person name="Murat C."/>
            <person name="Sun H."/>
            <person name="Tunlid A."/>
            <person name="Henrissat B."/>
            <person name="Grigoriev I.V."/>
            <person name="Hibbett D.S."/>
            <person name="Martin F."/>
            <person name="Nordberg H.P."/>
            <person name="Cantor M.N."/>
            <person name="Hua S.X."/>
        </authorList>
    </citation>
    <scope>NUCLEOTIDE SEQUENCE [LARGE SCALE GENOMIC DNA]</scope>
    <source>
        <strain evidence="2 3">Ve08.2h10</strain>
    </source>
</reference>
<evidence type="ECO:0000259" key="1">
    <source>
        <dbReference type="Pfam" id="PF13358"/>
    </source>
</evidence>
<dbReference type="HOGENOM" id="CLU_056788_11_2_1"/>
<dbReference type="PANTHER" id="PTHR46564:SF1">
    <property type="entry name" value="TRANSPOSASE"/>
    <property type="match status" value="1"/>
</dbReference>
<dbReference type="InParanoid" id="A0A0D0D8D5"/>
<evidence type="ECO:0000313" key="3">
    <source>
        <dbReference type="Proteomes" id="UP000054538"/>
    </source>
</evidence>